<dbReference type="InterPro" id="IPR036271">
    <property type="entry name" value="Tet_transcr_reg_TetR-rel_C_sf"/>
</dbReference>
<dbReference type="GO" id="GO:0003677">
    <property type="term" value="F:DNA binding"/>
    <property type="evidence" value="ECO:0007669"/>
    <property type="project" value="UniProtKB-UniRule"/>
</dbReference>
<dbReference type="SUPFAM" id="SSF46689">
    <property type="entry name" value="Homeodomain-like"/>
    <property type="match status" value="1"/>
</dbReference>
<evidence type="ECO:0000256" key="2">
    <source>
        <dbReference type="ARBA" id="ARBA00023125"/>
    </source>
</evidence>
<dbReference type="AlphaFoldDB" id="A0A0P6WDX2"/>
<evidence type="ECO:0000313" key="7">
    <source>
        <dbReference type="Proteomes" id="UP000050398"/>
    </source>
</evidence>
<gene>
    <name evidence="6" type="ORF">AM506_16480</name>
</gene>
<proteinExistence type="predicted"/>
<dbReference type="PATRIC" id="fig|218284.4.peg.1501"/>
<dbReference type="InterPro" id="IPR001647">
    <property type="entry name" value="HTH_TetR"/>
</dbReference>
<evidence type="ECO:0000259" key="5">
    <source>
        <dbReference type="PROSITE" id="PS50977"/>
    </source>
</evidence>
<evidence type="ECO:0000313" key="6">
    <source>
        <dbReference type="EMBL" id="KPL58451.1"/>
    </source>
</evidence>
<dbReference type="Pfam" id="PF00440">
    <property type="entry name" value="TetR_N"/>
    <property type="match status" value="1"/>
</dbReference>
<dbReference type="PANTHER" id="PTHR47506">
    <property type="entry name" value="TRANSCRIPTIONAL REGULATORY PROTEIN"/>
    <property type="match status" value="1"/>
</dbReference>
<dbReference type="OrthoDB" id="9814703at2"/>
<dbReference type="RefSeq" id="WP_060673574.1">
    <property type="nucleotide sequence ID" value="NZ_JBCNGU010000020.1"/>
</dbReference>
<evidence type="ECO:0000256" key="1">
    <source>
        <dbReference type="ARBA" id="ARBA00023015"/>
    </source>
</evidence>
<dbReference type="InterPro" id="IPR009057">
    <property type="entry name" value="Homeodomain-like_sf"/>
</dbReference>
<dbReference type="FunFam" id="1.10.10.60:FF:000141">
    <property type="entry name" value="TetR family transcriptional regulator"/>
    <property type="match status" value="1"/>
</dbReference>
<accession>A0A0P6WDX2</accession>
<dbReference type="Gene3D" id="1.10.357.10">
    <property type="entry name" value="Tetracycline Repressor, domain 2"/>
    <property type="match status" value="1"/>
</dbReference>
<comment type="caution">
    <text evidence="6">The sequence shown here is derived from an EMBL/GenBank/DDBJ whole genome shotgun (WGS) entry which is preliminary data.</text>
</comment>
<keyword evidence="1" id="KW-0805">Transcription regulation</keyword>
<dbReference type="SUPFAM" id="SSF48498">
    <property type="entry name" value="Tetracyclin repressor-like, C-terminal domain"/>
    <property type="match status" value="1"/>
</dbReference>
<dbReference type="InterPro" id="IPR023772">
    <property type="entry name" value="DNA-bd_HTH_TetR-type_CS"/>
</dbReference>
<protein>
    <submittedName>
        <fullName evidence="6">TetR family transcriptional regulator</fullName>
    </submittedName>
</protein>
<dbReference type="InterPro" id="IPR041612">
    <property type="entry name" value="YfiR_C"/>
</dbReference>
<organism evidence="6 7">
    <name type="scientific">Rossellomorea vietnamensis</name>
    <dbReference type="NCBI Taxonomy" id="218284"/>
    <lineage>
        <taxon>Bacteria</taxon>
        <taxon>Bacillati</taxon>
        <taxon>Bacillota</taxon>
        <taxon>Bacilli</taxon>
        <taxon>Bacillales</taxon>
        <taxon>Bacillaceae</taxon>
        <taxon>Rossellomorea</taxon>
    </lineage>
</organism>
<keyword evidence="3" id="KW-0804">Transcription</keyword>
<dbReference type="PRINTS" id="PR00455">
    <property type="entry name" value="HTHTETR"/>
</dbReference>
<dbReference type="PROSITE" id="PS50977">
    <property type="entry name" value="HTH_TETR_2"/>
    <property type="match status" value="1"/>
</dbReference>
<feature type="DNA-binding region" description="H-T-H motif" evidence="4">
    <location>
        <begin position="34"/>
        <end position="53"/>
    </location>
</feature>
<dbReference type="Gene3D" id="1.10.10.60">
    <property type="entry name" value="Homeodomain-like"/>
    <property type="match status" value="1"/>
</dbReference>
<dbReference type="EMBL" id="LIXZ01000015">
    <property type="protein sequence ID" value="KPL58451.1"/>
    <property type="molecule type" value="Genomic_DNA"/>
</dbReference>
<dbReference type="GO" id="GO:0045892">
    <property type="term" value="P:negative regulation of DNA-templated transcription"/>
    <property type="evidence" value="ECO:0007669"/>
    <property type="project" value="UniProtKB-ARBA"/>
</dbReference>
<sequence length="206" mass="23609">MSPKVSQEHKEQRRSNLLKAARDVFIEHGYENTTMKHVMERAGVSRGGLYQYFENKEDLFEALIESEQVEVIEGSIQAMLNQQGSYWDVLLMSFLGESKEATNNMDALAPSKLEYFITGRHDETKQEHARKRFSQAYQMTVNIIEEGIKAGEFSPRFEPEVIAKGIISHIDGMAMDHAILDSETIQLKEQTEWLMGYVKWGLGVDE</sequence>
<feature type="domain" description="HTH tetR-type" evidence="5">
    <location>
        <begin position="11"/>
        <end position="71"/>
    </location>
</feature>
<dbReference type="PANTHER" id="PTHR47506:SF6">
    <property type="entry name" value="HTH-TYPE TRANSCRIPTIONAL REPRESSOR NEMR"/>
    <property type="match status" value="1"/>
</dbReference>
<evidence type="ECO:0000256" key="4">
    <source>
        <dbReference type="PROSITE-ProRule" id="PRU00335"/>
    </source>
</evidence>
<dbReference type="Pfam" id="PF17922">
    <property type="entry name" value="TetR_C_17"/>
    <property type="match status" value="1"/>
</dbReference>
<dbReference type="PROSITE" id="PS01081">
    <property type="entry name" value="HTH_TETR_1"/>
    <property type="match status" value="1"/>
</dbReference>
<name>A0A0P6WDX2_9BACI</name>
<keyword evidence="2 4" id="KW-0238">DNA-binding</keyword>
<evidence type="ECO:0000256" key="3">
    <source>
        <dbReference type="ARBA" id="ARBA00023163"/>
    </source>
</evidence>
<reference evidence="6 7" key="1">
    <citation type="submission" date="2015-08" db="EMBL/GenBank/DDBJ databases">
        <title>Draft Genome Sequence of Bacillus vietnamensis UCD-SED5.</title>
        <authorList>
            <person name="Lee R.D."/>
            <person name="Jospin G."/>
            <person name="Lang J.M."/>
            <person name="Coil D.A."/>
            <person name="Eisen J.A."/>
        </authorList>
    </citation>
    <scope>NUCLEOTIDE SEQUENCE [LARGE SCALE GENOMIC DNA]</scope>
    <source>
        <strain evidence="6 7">UCD-SED5</strain>
    </source>
</reference>
<dbReference type="Proteomes" id="UP000050398">
    <property type="component" value="Unassembled WGS sequence"/>
</dbReference>